<dbReference type="OrthoDB" id="269098at2"/>
<keyword evidence="1" id="KW-0472">Membrane</keyword>
<dbReference type="InterPro" id="IPR011453">
    <property type="entry name" value="DUF1559"/>
</dbReference>
<evidence type="ECO:0000259" key="2">
    <source>
        <dbReference type="Pfam" id="PF07596"/>
    </source>
</evidence>
<proteinExistence type="predicted"/>
<protein>
    <recommendedName>
        <fullName evidence="2">DUF1559 domain-containing protein</fullName>
    </recommendedName>
</protein>
<dbReference type="NCBIfam" id="TIGR02532">
    <property type="entry name" value="IV_pilin_GFxxxE"/>
    <property type="match status" value="1"/>
</dbReference>
<feature type="domain" description="DUF1559" evidence="2">
    <location>
        <begin position="34"/>
        <end position="288"/>
    </location>
</feature>
<dbReference type="Pfam" id="PF07596">
    <property type="entry name" value="SBP_bac_10"/>
    <property type="match status" value="1"/>
</dbReference>
<evidence type="ECO:0000256" key="1">
    <source>
        <dbReference type="SAM" id="Phobius"/>
    </source>
</evidence>
<gene>
    <name evidence="3" type="ORF">C5Y96_01565</name>
</gene>
<comment type="caution">
    <text evidence="3">The sequence shown here is derived from an EMBL/GenBank/DDBJ whole genome shotgun (WGS) entry which is preliminary data.</text>
</comment>
<dbReference type="Gene3D" id="3.30.700.10">
    <property type="entry name" value="Glycoprotein, Type 4 Pilin"/>
    <property type="match status" value="1"/>
</dbReference>
<keyword evidence="1" id="KW-1133">Transmembrane helix</keyword>
<dbReference type="PANTHER" id="PTHR30093:SF2">
    <property type="entry name" value="TYPE II SECRETION SYSTEM PROTEIN H"/>
    <property type="match status" value="1"/>
</dbReference>
<name>A0A2S8G787_9BACT</name>
<dbReference type="EMBL" id="PUIA01000014">
    <property type="protein sequence ID" value="PQO40287.1"/>
    <property type="molecule type" value="Genomic_DNA"/>
</dbReference>
<feature type="transmembrane region" description="Helical" evidence="1">
    <location>
        <begin position="7"/>
        <end position="31"/>
    </location>
</feature>
<dbReference type="PROSITE" id="PS00409">
    <property type="entry name" value="PROKAR_NTER_METHYL"/>
    <property type="match status" value="1"/>
</dbReference>
<dbReference type="AlphaFoldDB" id="A0A2S8G787"/>
<dbReference type="PANTHER" id="PTHR30093">
    <property type="entry name" value="GENERAL SECRETION PATHWAY PROTEIN G"/>
    <property type="match status" value="1"/>
</dbReference>
<evidence type="ECO:0000313" key="3">
    <source>
        <dbReference type="EMBL" id="PQO40287.1"/>
    </source>
</evidence>
<dbReference type="InterPro" id="IPR012902">
    <property type="entry name" value="N_methyl_site"/>
</dbReference>
<dbReference type="InterPro" id="IPR045584">
    <property type="entry name" value="Pilin-like"/>
</dbReference>
<sequence>MINRRHGFTLVELLVVIAIIGILAGLLLPAVNMAREAARRTDCMNNVKQIGLAVQAKMNKHPRNEMPPHRSWANRSGIDKAAYNADEVAGFVIPILNELDRSELAETYIDSGYYPSSLDGVVIDSLTCESDPVEPGEKNPTNYYPNGGYLNPGSVAPMDLKANGAWSDHSPLDFSSGTDQSELNIKSSDFKDGVTNTILIGERIRVANFGTAALSSAAKWNESVSEGYSALLWNDAFYVAGGQPLSLGGLDDTTYSGGVYLPSSNHGDVVMVGFVDGSVRSASTNMDMSVYGQLLTCDGRDARVKGSAAPYFTTKTSLDATAATNWQQRKLSEEDLP</sequence>
<dbReference type="SUPFAM" id="SSF54523">
    <property type="entry name" value="Pili subunits"/>
    <property type="match status" value="1"/>
</dbReference>
<dbReference type="Pfam" id="PF07963">
    <property type="entry name" value="N_methyl"/>
    <property type="match status" value="1"/>
</dbReference>
<organism evidence="3 4">
    <name type="scientific">Blastopirellula marina</name>
    <dbReference type="NCBI Taxonomy" id="124"/>
    <lineage>
        <taxon>Bacteria</taxon>
        <taxon>Pseudomonadati</taxon>
        <taxon>Planctomycetota</taxon>
        <taxon>Planctomycetia</taxon>
        <taxon>Pirellulales</taxon>
        <taxon>Pirellulaceae</taxon>
        <taxon>Blastopirellula</taxon>
    </lineage>
</organism>
<dbReference type="Proteomes" id="UP000240009">
    <property type="component" value="Unassembled WGS sequence"/>
</dbReference>
<accession>A0A2S8G787</accession>
<dbReference type="RefSeq" id="WP_105349795.1">
    <property type="nucleotide sequence ID" value="NZ_PUIA01000014.1"/>
</dbReference>
<keyword evidence="1" id="KW-0812">Transmembrane</keyword>
<reference evidence="3 4" key="1">
    <citation type="submission" date="2018-02" db="EMBL/GenBank/DDBJ databases">
        <title>Comparative genomes isolates from brazilian mangrove.</title>
        <authorList>
            <person name="Araujo J.E."/>
            <person name="Taketani R.G."/>
            <person name="Silva M.C.P."/>
            <person name="Loureco M.V."/>
            <person name="Andreote F.D."/>
        </authorList>
    </citation>
    <scope>NUCLEOTIDE SEQUENCE [LARGE SCALE GENOMIC DNA]</scope>
    <source>
        <strain evidence="3 4">HEX-2 MGV</strain>
    </source>
</reference>
<evidence type="ECO:0000313" key="4">
    <source>
        <dbReference type="Proteomes" id="UP000240009"/>
    </source>
</evidence>